<evidence type="ECO:0000256" key="3">
    <source>
        <dbReference type="SAM" id="MobiDB-lite"/>
    </source>
</evidence>
<keyword evidence="2" id="KW-0963">Cytoplasm</keyword>
<protein>
    <recommendedName>
        <fullName evidence="4">DH domain-containing protein</fullName>
    </recommendedName>
</protein>
<dbReference type="CDD" id="cd00160">
    <property type="entry name" value="RhoGEF"/>
    <property type="match status" value="1"/>
</dbReference>
<dbReference type="SMART" id="SM00325">
    <property type="entry name" value="RhoGEF"/>
    <property type="match status" value="1"/>
</dbReference>
<feature type="compositionally biased region" description="Basic and acidic residues" evidence="3">
    <location>
        <begin position="794"/>
        <end position="812"/>
    </location>
</feature>
<sequence length="1189" mass="135327">MVSSQTSQSHLELNSQTMTEVSNTNNDIRDSSRPLGKPPVGKHRPVQENENDPMTTLVKGDLKKVSVSPRVELMLNNELFKKYLNKHGNLLEKIAQRQGRSRGTLKKAFSNLDLSKIDLEEELQSTNNLTSPSKPVKEDNKENEISGNDSECSVSMQSQNPAAIRAKRSLSLTGTSDPNFNDIQVALKLNDEKTYGRTKTRRSKFVIPSFEDFKRSRKEKLKKGQEYVKDVLRNKEKIPQSFMKNLDKCASTVTSSRRLPKEPSSCVSPTQKQRVSTNNISNESVEVFATSSNVENSFESEHEKIVHEAINQGSRSQERVHRKLPSIEKLTLNDDNKSSQQDFHPGGETQKEDNEEVDNTQVSKLVTRKERLKSSESFCTRTPEVSIQSPRRSKSLRTPGRDDKLTPSKSFSEDVDPLELSTDGNTVYATLNIFSTDIELAAHATDTEEEEEQGIRSKSKDKLENHCNCCIQKTSDICDEDPSPKPASAINPQTVSSPKETNPSNKALVLGNKNGSNSRIILRAARKRKLPTKERKSRLDVMNQGANKGLPTVRSHPKLTSSLSVDTVTHSREQKLDAKKPEPIHLPLNRSHSCEVFNLNNFSPYSPGAFSFPNSPSDLASFSFPSADSSNHGSEIDICTTEPGCNCESVDMFQSDSKLVVSRSTSDVTTDSQRKRRERKQRPYKSDPFNGSSRRINNKLHQNLMKNNFLIPKEEDCTNSRSEFCIEDTEERNFFGKDPYRKINHRLSNISDVSTDSGVIGPDSIPDAPPSPSSSIFSQTSLFETSEGQTCTDADEKSFGDPEYNQEKHEKERRETILEIRDTEINYGRDLKILKEEFYKPMKNNGLLTCEQLDVIFQNLEELIEVNKQFTDRLQQTVEAAIVAGDELLSTVVIGDLFLKSTNLIYTFEHYCINQSLAMILLEQLEREKDILRIFLKVCQDEHPILRRMHLKSFLMVPVQRIMKYPLLLERLHRATSPNHHDREAIMNAKTKIEKILEQINSKTRTKYTVTEKIEVTRVAMEVLGWHKQDVCDILTSQMQVAPLLSDQNWATKRLRNIKFTSVHAVLLTLGQEIEEDMGELLHAEEECLLFPKRSQVIQAAIVLIKEKNGKFQTFREPFLLNRCIINVDREMDDIFEVMELNKESCLFKSEDSNLFKLWLQNVKQQSLDLGAWRKRRNALPNIMIKHLV</sequence>
<feature type="region of interest" description="Disordered" evidence="3">
    <location>
        <begin position="752"/>
        <end position="812"/>
    </location>
</feature>
<feature type="compositionally biased region" description="Polar residues" evidence="3">
    <location>
        <begin position="490"/>
        <end position="505"/>
    </location>
</feature>
<dbReference type="PANTHER" id="PTHR46006">
    <property type="entry name" value="RHO GUANINE NUCLEOTIDE EXCHANGE FACTOR AT 64C, ISOFORM A"/>
    <property type="match status" value="1"/>
</dbReference>
<feature type="domain" description="DH" evidence="4">
    <location>
        <begin position="812"/>
        <end position="1003"/>
    </location>
</feature>
<organism evidence="5 6">
    <name type="scientific">Magallana gigas</name>
    <name type="common">Pacific oyster</name>
    <name type="synonym">Crassostrea gigas</name>
    <dbReference type="NCBI Taxonomy" id="29159"/>
    <lineage>
        <taxon>Eukaryota</taxon>
        <taxon>Metazoa</taxon>
        <taxon>Spiralia</taxon>
        <taxon>Lophotrochozoa</taxon>
        <taxon>Mollusca</taxon>
        <taxon>Bivalvia</taxon>
        <taxon>Autobranchia</taxon>
        <taxon>Pteriomorphia</taxon>
        <taxon>Ostreida</taxon>
        <taxon>Ostreoidea</taxon>
        <taxon>Ostreidae</taxon>
        <taxon>Magallana</taxon>
    </lineage>
</organism>
<feature type="compositionally biased region" description="Polar residues" evidence="3">
    <location>
        <begin position="265"/>
        <end position="277"/>
    </location>
</feature>
<feature type="region of interest" description="Disordered" evidence="3">
    <location>
        <begin position="661"/>
        <end position="697"/>
    </location>
</feature>
<name>A0A8W8L1R8_MAGGI</name>
<feature type="region of interest" description="Disordered" evidence="3">
    <location>
        <begin position="123"/>
        <end position="154"/>
    </location>
</feature>
<dbReference type="InterPro" id="IPR000219">
    <property type="entry name" value="DH_dom"/>
</dbReference>
<evidence type="ECO:0000313" key="6">
    <source>
        <dbReference type="Proteomes" id="UP000005408"/>
    </source>
</evidence>
<dbReference type="InterPro" id="IPR051480">
    <property type="entry name" value="Endocytic_GEF_Adapter"/>
</dbReference>
<feature type="compositionally biased region" description="Basic residues" evidence="3">
    <location>
        <begin position="674"/>
        <end position="683"/>
    </location>
</feature>
<accession>A0A8W8L1R8</accession>
<dbReference type="Proteomes" id="UP000005408">
    <property type="component" value="Unassembled WGS sequence"/>
</dbReference>
<feature type="region of interest" description="Disordered" evidence="3">
    <location>
        <begin position="1"/>
        <end position="55"/>
    </location>
</feature>
<feature type="compositionally biased region" description="Polar residues" evidence="3">
    <location>
        <begin position="375"/>
        <end position="390"/>
    </location>
</feature>
<feature type="region of interest" description="Disordered" evidence="3">
    <location>
        <begin position="253"/>
        <end position="277"/>
    </location>
</feature>
<dbReference type="InterPro" id="IPR035899">
    <property type="entry name" value="DBL_dom_sf"/>
</dbReference>
<feature type="region of interest" description="Disordered" evidence="3">
    <location>
        <begin position="326"/>
        <end position="421"/>
    </location>
</feature>
<evidence type="ECO:0000259" key="4">
    <source>
        <dbReference type="PROSITE" id="PS50010"/>
    </source>
</evidence>
<feature type="compositionally biased region" description="Low complexity" evidence="3">
    <location>
        <begin position="661"/>
        <end position="671"/>
    </location>
</feature>
<dbReference type="GO" id="GO:0005737">
    <property type="term" value="C:cytoplasm"/>
    <property type="evidence" value="ECO:0007669"/>
    <property type="project" value="UniProtKB-SubCell"/>
</dbReference>
<evidence type="ECO:0000256" key="1">
    <source>
        <dbReference type="ARBA" id="ARBA00004496"/>
    </source>
</evidence>
<reference evidence="5" key="1">
    <citation type="submission" date="2022-08" db="UniProtKB">
        <authorList>
            <consortium name="EnsemblMetazoa"/>
        </authorList>
    </citation>
    <scope>IDENTIFICATION</scope>
    <source>
        <strain evidence="5">05x7-T-G4-1.051#20</strain>
    </source>
</reference>
<dbReference type="GO" id="GO:0005085">
    <property type="term" value="F:guanyl-nucleotide exchange factor activity"/>
    <property type="evidence" value="ECO:0007669"/>
    <property type="project" value="InterPro"/>
</dbReference>
<dbReference type="GO" id="GO:0035025">
    <property type="term" value="P:positive regulation of Rho protein signal transduction"/>
    <property type="evidence" value="ECO:0007669"/>
    <property type="project" value="TreeGrafter"/>
</dbReference>
<feature type="compositionally biased region" description="Polar residues" evidence="3">
    <location>
        <begin position="777"/>
        <end position="792"/>
    </location>
</feature>
<feature type="compositionally biased region" description="Polar residues" evidence="3">
    <location>
        <begin position="145"/>
        <end position="154"/>
    </location>
</feature>
<keyword evidence="6" id="KW-1185">Reference proteome</keyword>
<evidence type="ECO:0000256" key="2">
    <source>
        <dbReference type="ARBA" id="ARBA00022490"/>
    </source>
</evidence>
<dbReference type="SUPFAM" id="SSF48065">
    <property type="entry name" value="DBL homology domain (DH-domain)"/>
    <property type="match status" value="1"/>
</dbReference>
<evidence type="ECO:0000313" key="5">
    <source>
        <dbReference type="EnsemblMetazoa" id="G26218.1:cds"/>
    </source>
</evidence>
<comment type="subcellular location">
    <subcellularLocation>
        <location evidence="1">Cytoplasm</location>
    </subcellularLocation>
</comment>
<dbReference type="Gene3D" id="1.20.900.10">
    <property type="entry name" value="Dbl homology (DH) domain"/>
    <property type="match status" value="1"/>
</dbReference>
<dbReference type="PROSITE" id="PS50010">
    <property type="entry name" value="DH_2"/>
    <property type="match status" value="1"/>
</dbReference>
<feature type="compositionally biased region" description="Polar residues" evidence="3">
    <location>
        <begin position="124"/>
        <end position="133"/>
    </location>
</feature>
<dbReference type="Pfam" id="PF00621">
    <property type="entry name" value="RhoGEF"/>
    <property type="match status" value="1"/>
</dbReference>
<dbReference type="EnsemblMetazoa" id="G26218.1">
    <property type="protein sequence ID" value="G26218.1:cds"/>
    <property type="gene ID" value="G26218"/>
</dbReference>
<dbReference type="AlphaFoldDB" id="A0A8W8L1R8"/>
<feature type="region of interest" description="Disordered" evidence="3">
    <location>
        <begin position="478"/>
        <end position="512"/>
    </location>
</feature>
<feature type="compositionally biased region" description="Polar residues" evidence="3">
    <location>
        <begin position="1"/>
        <end position="26"/>
    </location>
</feature>
<dbReference type="PANTHER" id="PTHR46006:SF5">
    <property type="entry name" value="DH DOMAIN-CONTAINING PROTEIN"/>
    <property type="match status" value="1"/>
</dbReference>
<feature type="compositionally biased region" description="Basic and acidic residues" evidence="3">
    <location>
        <begin position="135"/>
        <end position="144"/>
    </location>
</feature>
<proteinExistence type="predicted"/>